<protein>
    <submittedName>
        <fullName evidence="2">Uncharacterized protein</fullName>
    </submittedName>
</protein>
<accession>A0A7W2YI75</accession>
<evidence type="ECO:0000313" key="2">
    <source>
        <dbReference type="EMBL" id="MBA6411742.1"/>
    </source>
</evidence>
<keyword evidence="1" id="KW-0812">Transmembrane</keyword>
<dbReference type="AlphaFoldDB" id="A0A7W2YI75"/>
<keyword evidence="3" id="KW-1185">Reference proteome</keyword>
<proteinExistence type="predicted"/>
<organism evidence="2 3">
    <name type="scientific">Sediminihaliea albiluteola</name>
    <dbReference type="NCBI Taxonomy" id="2758564"/>
    <lineage>
        <taxon>Bacteria</taxon>
        <taxon>Pseudomonadati</taxon>
        <taxon>Pseudomonadota</taxon>
        <taxon>Gammaproteobacteria</taxon>
        <taxon>Cellvibrionales</taxon>
        <taxon>Halieaceae</taxon>
        <taxon>Sediminihaliea</taxon>
    </lineage>
</organism>
<keyword evidence="1" id="KW-0472">Membrane</keyword>
<dbReference type="RefSeq" id="WP_182168604.1">
    <property type="nucleotide sequence ID" value="NZ_JACFXU010000013.1"/>
</dbReference>
<gene>
    <name evidence="2" type="ORF">H2508_01275</name>
</gene>
<evidence type="ECO:0000256" key="1">
    <source>
        <dbReference type="SAM" id="Phobius"/>
    </source>
</evidence>
<reference evidence="2 3" key="1">
    <citation type="submission" date="2020-07" db="EMBL/GenBank/DDBJ databases">
        <title>Halieaceae bacterium, F7430, whole genome shotgun sequencing project.</title>
        <authorList>
            <person name="Jiang S."/>
            <person name="Liu Z.W."/>
            <person name="Du Z.J."/>
        </authorList>
    </citation>
    <scope>NUCLEOTIDE SEQUENCE [LARGE SCALE GENOMIC DNA]</scope>
    <source>
        <strain evidence="2 3">F7430</strain>
    </source>
</reference>
<name>A0A7W2YI75_9GAMM</name>
<feature type="transmembrane region" description="Helical" evidence="1">
    <location>
        <begin position="59"/>
        <end position="83"/>
    </location>
</feature>
<dbReference type="EMBL" id="JACFXU010000013">
    <property type="protein sequence ID" value="MBA6411742.1"/>
    <property type="molecule type" value="Genomic_DNA"/>
</dbReference>
<evidence type="ECO:0000313" key="3">
    <source>
        <dbReference type="Proteomes" id="UP000539350"/>
    </source>
</evidence>
<dbReference type="Proteomes" id="UP000539350">
    <property type="component" value="Unassembled WGS sequence"/>
</dbReference>
<comment type="caution">
    <text evidence="2">The sequence shown here is derived from an EMBL/GenBank/DDBJ whole genome shotgun (WGS) entry which is preliminary data.</text>
</comment>
<keyword evidence="1" id="KW-1133">Transmembrane helix</keyword>
<sequence>MKKSVVISITGGLVMLFLLCVLFSGTANNTGLFDALNPVGAVQGLAFTLSFAAGMPSSIALVMAIAVFVLLPGAVFLVTLRALRRYER</sequence>